<keyword evidence="1" id="KW-0472">Membrane</keyword>
<gene>
    <name evidence="2" type="ORF">FE810_00925</name>
</gene>
<evidence type="ECO:0000313" key="3">
    <source>
        <dbReference type="Proteomes" id="UP000307790"/>
    </source>
</evidence>
<feature type="transmembrane region" description="Helical" evidence="1">
    <location>
        <begin position="192"/>
        <end position="209"/>
    </location>
</feature>
<reference evidence="2 3" key="1">
    <citation type="submission" date="2019-05" db="EMBL/GenBank/DDBJ databases">
        <title>Genome sequences of Thalassotalea litorea 1K03283.</title>
        <authorList>
            <person name="Zhang D."/>
        </authorList>
    </citation>
    <scope>NUCLEOTIDE SEQUENCE [LARGE SCALE GENOMIC DNA]</scope>
    <source>
        <strain evidence="2 3">MCCC 1K03283</strain>
    </source>
</reference>
<evidence type="ECO:0000256" key="1">
    <source>
        <dbReference type="SAM" id="Phobius"/>
    </source>
</evidence>
<name>A0A5R9ISR4_9GAMM</name>
<feature type="transmembrane region" description="Helical" evidence="1">
    <location>
        <begin position="280"/>
        <end position="306"/>
    </location>
</feature>
<keyword evidence="1" id="KW-0812">Transmembrane</keyword>
<dbReference type="InterPro" id="IPR032809">
    <property type="entry name" value="Put_HupE_UreJ"/>
</dbReference>
<feature type="transmembrane region" description="Helical" evidence="1">
    <location>
        <begin position="247"/>
        <end position="268"/>
    </location>
</feature>
<feature type="transmembrane region" description="Helical" evidence="1">
    <location>
        <begin position="168"/>
        <end position="185"/>
    </location>
</feature>
<keyword evidence="3" id="KW-1185">Reference proteome</keyword>
<sequence length="350" mass="39943">MNHTYHQSNLRRYIAAQLKPPLLFLLAFWLIASAQVFAHESRPLYIKIIQHDKASYTLNWRSPQSLSWDNQPNILPPENCQFNQSKANITAAGIYQMQLRCDAFTDSDVFTIDYPFANPSISSLIDIQLLEQSKQTVLLGPEQKTWRLMSSKGSDKSWFAYGELGVKHIWMGIDHLLFVGCLIFFARGWRKLFWTITGFTLAHSITLGLSSLDIIRVNIIPIEAIIALSIIFLAVELTKPKDTTLTWRYPAIVAISFGLLHGFGFASVLSEIGLPEQDKILSLLFFNLGIEVGQLVFIALIFVIAWPFKNIARAKKSTEEVVDLSRYYRIAAYFIGPLAAFWFWQRLAQF</sequence>
<dbReference type="EMBL" id="VCBC01000002">
    <property type="protein sequence ID" value="TLU67543.1"/>
    <property type="molecule type" value="Genomic_DNA"/>
</dbReference>
<dbReference type="Proteomes" id="UP000307790">
    <property type="component" value="Unassembled WGS sequence"/>
</dbReference>
<dbReference type="OrthoDB" id="9808870at2"/>
<accession>A0A5R9ISR4</accession>
<dbReference type="Pfam" id="PF13795">
    <property type="entry name" value="HupE_UreJ_2"/>
    <property type="match status" value="1"/>
</dbReference>
<evidence type="ECO:0000313" key="2">
    <source>
        <dbReference type="EMBL" id="TLU67543.1"/>
    </source>
</evidence>
<proteinExistence type="predicted"/>
<organism evidence="2 3">
    <name type="scientific">Thalassotalea litorea</name>
    <dbReference type="NCBI Taxonomy" id="2020715"/>
    <lineage>
        <taxon>Bacteria</taxon>
        <taxon>Pseudomonadati</taxon>
        <taxon>Pseudomonadota</taxon>
        <taxon>Gammaproteobacteria</taxon>
        <taxon>Alteromonadales</taxon>
        <taxon>Colwelliaceae</taxon>
        <taxon>Thalassotalea</taxon>
    </lineage>
</organism>
<protein>
    <submittedName>
        <fullName evidence="2">HupE/UreJ family protein</fullName>
    </submittedName>
</protein>
<dbReference type="RefSeq" id="WP_138318146.1">
    <property type="nucleotide sequence ID" value="NZ_VCBC01000002.1"/>
</dbReference>
<comment type="caution">
    <text evidence="2">The sequence shown here is derived from an EMBL/GenBank/DDBJ whole genome shotgun (WGS) entry which is preliminary data.</text>
</comment>
<keyword evidence="1" id="KW-1133">Transmembrane helix</keyword>
<feature type="transmembrane region" description="Helical" evidence="1">
    <location>
        <begin position="215"/>
        <end position="235"/>
    </location>
</feature>
<dbReference type="AlphaFoldDB" id="A0A5R9ISR4"/>
<feature type="transmembrane region" description="Helical" evidence="1">
    <location>
        <begin position="327"/>
        <end position="344"/>
    </location>
</feature>